<dbReference type="SUPFAM" id="SSF52540">
    <property type="entry name" value="P-loop containing nucleoside triphosphate hydrolases"/>
    <property type="match status" value="1"/>
</dbReference>
<dbReference type="AlphaFoldDB" id="A0AAN8NGV0"/>
<sequence>MQPTIEVSDFADLALTRYMSLQLQAPGRLLISVSGVPGSGKTTFANAVVHRINQISQLQHGVAVACALPMDGYHLSREDLASLPDPEEARRRRGAPFTFDADGLHRLLEQLREPPSSTLYAPSFDHAIKDPIPKNISILATQRIVIVEGNYLCFNPPDVPDGGKESTCTHPSPLWRKISALFDEKWVIDTPLEITSSRLALRHLAAGIVGSLEEGFERANGSDRENSNDILRWMGAYDRKISAFSV</sequence>
<name>A0AAN8NGV0_9PEZI</name>
<accession>A0AAN8NGV0</accession>
<evidence type="ECO:0000313" key="1">
    <source>
        <dbReference type="EMBL" id="KAK6356614.1"/>
    </source>
</evidence>
<organism evidence="1 2">
    <name type="scientific">Orbilia javanica</name>
    <dbReference type="NCBI Taxonomy" id="47235"/>
    <lineage>
        <taxon>Eukaryota</taxon>
        <taxon>Fungi</taxon>
        <taxon>Dikarya</taxon>
        <taxon>Ascomycota</taxon>
        <taxon>Pezizomycotina</taxon>
        <taxon>Orbiliomycetes</taxon>
        <taxon>Orbiliales</taxon>
        <taxon>Orbiliaceae</taxon>
        <taxon>Orbilia</taxon>
    </lineage>
</organism>
<dbReference type="EMBL" id="JAVHNR010000001">
    <property type="protein sequence ID" value="KAK6356614.1"/>
    <property type="molecule type" value="Genomic_DNA"/>
</dbReference>
<dbReference type="PANTHER" id="PTHR10285">
    <property type="entry name" value="URIDINE KINASE"/>
    <property type="match status" value="1"/>
</dbReference>
<comment type="caution">
    <text evidence="1">The sequence shown here is derived from an EMBL/GenBank/DDBJ whole genome shotgun (WGS) entry which is preliminary data.</text>
</comment>
<keyword evidence="2" id="KW-1185">Reference proteome</keyword>
<proteinExistence type="predicted"/>
<dbReference type="Proteomes" id="UP001313282">
    <property type="component" value="Unassembled WGS sequence"/>
</dbReference>
<dbReference type="InterPro" id="IPR027417">
    <property type="entry name" value="P-loop_NTPase"/>
</dbReference>
<evidence type="ECO:0000313" key="2">
    <source>
        <dbReference type="Proteomes" id="UP001313282"/>
    </source>
</evidence>
<gene>
    <name evidence="1" type="ORF">TWF718_000960</name>
</gene>
<dbReference type="Gene3D" id="3.40.50.300">
    <property type="entry name" value="P-loop containing nucleotide triphosphate hydrolases"/>
    <property type="match status" value="2"/>
</dbReference>
<reference evidence="1 2" key="1">
    <citation type="submission" date="2019-10" db="EMBL/GenBank/DDBJ databases">
        <authorList>
            <person name="Palmer J.M."/>
        </authorList>
    </citation>
    <scope>NUCLEOTIDE SEQUENCE [LARGE SCALE GENOMIC DNA]</scope>
    <source>
        <strain evidence="1 2">TWF718</strain>
    </source>
</reference>
<protein>
    <submittedName>
        <fullName evidence="1">Uncharacterized protein</fullName>
    </submittedName>
</protein>